<comment type="caution">
    <text evidence="2">The sequence shown here is derived from an EMBL/GenBank/DDBJ whole genome shotgun (WGS) entry which is preliminary data.</text>
</comment>
<evidence type="ECO:0000313" key="3">
    <source>
        <dbReference type="Proteomes" id="UP001501532"/>
    </source>
</evidence>
<keyword evidence="1" id="KW-0472">Membrane</keyword>
<feature type="transmembrane region" description="Helical" evidence="1">
    <location>
        <begin position="6"/>
        <end position="24"/>
    </location>
</feature>
<reference evidence="3" key="1">
    <citation type="journal article" date="2019" name="Int. J. Syst. Evol. Microbiol.">
        <title>The Global Catalogue of Microorganisms (GCM) 10K type strain sequencing project: providing services to taxonomists for standard genome sequencing and annotation.</title>
        <authorList>
            <consortium name="The Broad Institute Genomics Platform"/>
            <consortium name="The Broad Institute Genome Sequencing Center for Infectious Disease"/>
            <person name="Wu L."/>
            <person name="Ma J."/>
        </authorList>
    </citation>
    <scope>NUCLEOTIDE SEQUENCE [LARGE SCALE GENOMIC DNA]</scope>
    <source>
        <strain evidence="3">JCM 9091</strain>
    </source>
</reference>
<keyword evidence="1" id="KW-1133">Transmembrane helix</keyword>
<evidence type="ECO:0000313" key="2">
    <source>
        <dbReference type="EMBL" id="GAA3069110.1"/>
    </source>
</evidence>
<gene>
    <name evidence="2" type="ORF">GCM10010448_60380</name>
</gene>
<evidence type="ECO:0000256" key="1">
    <source>
        <dbReference type="SAM" id="Phobius"/>
    </source>
</evidence>
<keyword evidence="1" id="KW-0812">Transmembrane</keyword>
<protein>
    <recommendedName>
        <fullName evidence="4">DUF3592 domain-containing protein</fullName>
    </recommendedName>
</protein>
<organism evidence="2 3">
    <name type="scientific">Streptomyces glomeratus</name>
    <dbReference type="NCBI Taxonomy" id="284452"/>
    <lineage>
        <taxon>Bacteria</taxon>
        <taxon>Bacillati</taxon>
        <taxon>Actinomycetota</taxon>
        <taxon>Actinomycetes</taxon>
        <taxon>Kitasatosporales</taxon>
        <taxon>Streptomycetaceae</taxon>
        <taxon>Streptomyces</taxon>
    </lineage>
</organism>
<sequence length="154" mass="16568">MDFFFYAMPGLIMAGALAMAAKVVRRSLQLRSNWTSGLTAEARCLRTYSTTSGGGDTSVTTTLHHVYEFSTREGRTVRFEEANGPSTTVEGDIVPVHYTQAHPERATAHSPAPGKALAGTVGILVFLSVIVAFCVGFMVTYHAFTTDGLFANMP</sequence>
<evidence type="ECO:0008006" key="4">
    <source>
        <dbReference type="Google" id="ProtNLM"/>
    </source>
</evidence>
<feature type="transmembrane region" description="Helical" evidence="1">
    <location>
        <begin position="121"/>
        <end position="144"/>
    </location>
</feature>
<keyword evidence="3" id="KW-1185">Reference proteome</keyword>
<proteinExistence type="predicted"/>
<dbReference type="EMBL" id="BAAAUF010000064">
    <property type="protein sequence ID" value="GAA3069110.1"/>
    <property type="molecule type" value="Genomic_DNA"/>
</dbReference>
<dbReference type="RefSeq" id="WP_234518483.1">
    <property type="nucleotide sequence ID" value="NZ_BAAAUF010000064.1"/>
</dbReference>
<accession>A0ABP6M506</accession>
<dbReference type="Proteomes" id="UP001501532">
    <property type="component" value="Unassembled WGS sequence"/>
</dbReference>
<name>A0ABP6M506_9ACTN</name>